<reference evidence="2" key="1">
    <citation type="submission" date="2016-10" db="EMBL/GenBank/DDBJ databases">
        <authorList>
            <person name="Varghese N."/>
            <person name="Submissions S."/>
        </authorList>
    </citation>
    <scope>NUCLEOTIDE SEQUENCE [LARGE SCALE GENOMIC DNA]</scope>
    <source>
        <strain evidence="2">CGMCC 1.9150</strain>
    </source>
</reference>
<accession>A0A1H7U216</accession>
<dbReference type="STRING" id="650850.SAMN04488129_11913"/>
<evidence type="ECO:0000313" key="2">
    <source>
        <dbReference type="Proteomes" id="UP000198807"/>
    </source>
</evidence>
<evidence type="ECO:0008006" key="3">
    <source>
        <dbReference type="Google" id="ProtNLM"/>
    </source>
</evidence>
<dbReference type="RefSeq" id="WP_089714783.1">
    <property type="nucleotide sequence ID" value="NZ_FOBC01000019.1"/>
</dbReference>
<evidence type="ECO:0000313" key="1">
    <source>
        <dbReference type="EMBL" id="SEL90297.1"/>
    </source>
</evidence>
<protein>
    <recommendedName>
        <fullName evidence="3">DUF2442 domain-containing protein</fullName>
    </recommendedName>
</protein>
<proteinExistence type="predicted"/>
<dbReference type="Pfam" id="PF10387">
    <property type="entry name" value="DUF2442"/>
    <property type="match status" value="1"/>
</dbReference>
<dbReference type="EMBL" id="FOBC01000019">
    <property type="protein sequence ID" value="SEL90297.1"/>
    <property type="molecule type" value="Genomic_DNA"/>
</dbReference>
<dbReference type="InterPro" id="IPR018841">
    <property type="entry name" value="DUF2442"/>
</dbReference>
<dbReference type="Proteomes" id="UP000198807">
    <property type="component" value="Unassembled WGS sequence"/>
</dbReference>
<dbReference type="OrthoDB" id="9807561at2"/>
<keyword evidence="2" id="KW-1185">Reference proteome</keyword>
<organism evidence="1 2">
    <name type="scientific">Halomonas daqiaonensis</name>
    <dbReference type="NCBI Taxonomy" id="650850"/>
    <lineage>
        <taxon>Bacteria</taxon>
        <taxon>Pseudomonadati</taxon>
        <taxon>Pseudomonadota</taxon>
        <taxon>Gammaproteobacteria</taxon>
        <taxon>Oceanospirillales</taxon>
        <taxon>Halomonadaceae</taxon>
        <taxon>Halomonas</taxon>
    </lineage>
</organism>
<dbReference type="Gene3D" id="3.30.2020.40">
    <property type="entry name" value="Uncharacterised protein PF10387, DUF2442"/>
    <property type="match status" value="1"/>
</dbReference>
<sequence length="84" mass="9411">MSISAKIASFDDYTMWVELNDGRTLGVPLAWFPRLLHATPAERAKCRISYSGKGLHWNDLDEDISVEGLLAGRGDMTLHHERVA</sequence>
<name>A0A1H7U216_9GAMM</name>
<gene>
    <name evidence="1" type="ORF">SAMN04488129_11913</name>
</gene>
<dbReference type="AlphaFoldDB" id="A0A1H7U216"/>